<reference evidence="2 3" key="1">
    <citation type="submission" date="2016-01" db="EMBL/GenBank/DDBJ databases">
        <authorList>
            <person name="Manzoor S."/>
        </authorList>
    </citation>
    <scope>NUCLEOTIDE SEQUENCE [LARGE SCALE GENOMIC DNA]</scope>
    <source>
        <strain evidence="2">Methanoculleus sp MAB1</strain>
    </source>
</reference>
<proteinExistence type="predicted"/>
<dbReference type="GeneID" id="43321680"/>
<name>A0A0X3BKB8_9EURY</name>
<gene>
    <name evidence="2" type="ORF">MMAB1_1208</name>
</gene>
<feature type="compositionally biased region" description="Low complexity" evidence="1">
    <location>
        <begin position="44"/>
        <end position="58"/>
    </location>
</feature>
<dbReference type="EMBL" id="LT158599">
    <property type="protein sequence ID" value="CVK32421.1"/>
    <property type="molecule type" value="Genomic_DNA"/>
</dbReference>
<evidence type="ECO:0000313" key="3">
    <source>
        <dbReference type="Proteomes" id="UP000069850"/>
    </source>
</evidence>
<evidence type="ECO:0000313" key="2">
    <source>
        <dbReference type="EMBL" id="CVK32421.1"/>
    </source>
</evidence>
<protein>
    <submittedName>
        <fullName evidence="2">Uncharacterized protein</fullName>
    </submittedName>
</protein>
<organism evidence="2 3">
    <name type="scientific">Methanoculleus bourgensis</name>
    <dbReference type="NCBI Taxonomy" id="83986"/>
    <lineage>
        <taxon>Archaea</taxon>
        <taxon>Methanobacteriati</taxon>
        <taxon>Methanobacteriota</taxon>
        <taxon>Stenosarchaea group</taxon>
        <taxon>Methanomicrobia</taxon>
        <taxon>Methanomicrobiales</taxon>
        <taxon>Methanomicrobiaceae</taxon>
        <taxon>Methanoculleus</taxon>
    </lineage>
</organism>
<dbReference type="Proteomes" id="UP000069850">
    <property type="component" value="Chromosome 1"/>
</dbReference>
<dbReference type="RefSeq" id="WP_157203641.1">
    <property type="nucleotide sequence ID" value="NZ_LT158599.1"/>
</dbReference>
<accession>A0A0X3BKB8</accession>
<feature type="region of interest" description="Disordered" evidence="1">
    <location>
        <begin position="38"/>
        <end position="58"/>
    </location>
</feature>
<dbReference type="AlphaFoldDB" id="A0A0X3BKB8"/>
<dbReference type="KEGG" id="mema:MMAB1_1208"/>
<evidence type="ECO:0000256" key="1">
    <source>
        <dbReference type="SAM" id="MobiDB-lite"/>
    </source>
</evidence>
<sequence>MTENDGGGVTIRRREYYFLFDREVSRAWSGGTFVWLDDDRTSDSNDSSFQQSDSRCCQ</sequence>